<organism evidence="1 2">
    <name type="scientific">Thiocystis violascens (strain ATCC 17096 / DSM 198 / 6111)</name>
    <name type="common">Chromatium violascens</name>
    <dbReference type="NCBI Taxonomy" id="765911"/>
    <lineage>
        <taxon>Bacteria</taxon>
        <taxon>Pseudomonadati</taxon>
        <taxon>Pseudomonadota</taxon>
        <taxon>Gammaproteobacteria</taxon>
        <taxon>Chromatiales</taxon>
        <taxon>Chromatiaceae</taxon>
        <taxon>Thiocystis</taxon>
    </lineage>
</organism>
<dbReference type="KEGG" id="tvi:Thivi_3336"/>
<dbReference type="EMBL" id="CP003154">
    <property type="protein sequence ID" value="AFL75209.1"/>
    <property type="molecule type" value="Genomic_DNA"/>
</dbReference>
<reference evidence="1 2" key="1">
    <citation type="submission" date="2012-06" db="EMBL/GenBank/DDBJ databases">
        <title>Complete sequence of Thiocystis violascens DSM 198.</title>
        <authorList>
            <consortium name="US DOE Joint Genome Institute"/>
            <person name="Lucas S."/>
            <person name="Han J."/>
            <person name="Lapidus A."/>
            <person name="Cheng J.-F."/>
            <person name="Goodwin L."/>
            <person name="Pitluck S."/>
            <person name="Peters L."/>
            <person name="Ovchinnikova G."/>
            <person name="Teshima H."/>
            <person name="Detter J.C."/>
            <person name="Han C."/>
            <person name="Tapia R."/>
            <person name="Land M."/>
            <person name="Hauser L."/>
            <person name="Kyrpides N."/>
            <person name="Ivanova N."/>
            <person name="Pagani I."/>
            <person name="Vogl K."/>
            <person name="Liu Z."/>
            <person name="Frigaard N.-U."/>
            <person name="Bryant D."/>
            <person name="Woyke T."/>
        </authorList>
    </citation>
    <scope>NUCLEOTIDE SEQUENCE [LARGE SCALE GENOMIC DNA]</scope>
    <source>
        <strain evidence="2">ATCC 17096 / DSM 198 / 6111</strain>
    </source>
</reference>
<dbReference type="Proteomes" id="UP000006062">
    <property type="component" value="Chromosome"/>
</dbReference>
<protein>
    <submittedName>
        <fullName evidence="1">Capsule polysaccharide export protein</fullName>
    </submittedName>
</protein>
<dbReference type="InterPro" id="IPR043148">
    <property type="entry name" value="TagF_C"/>
</dbReference>
<keyword evidence="2" id="KW-1185">Reference proteome</keyword>
<name>I3YDZ1_THIV6</name>
<dbReference type="Gene3D" id="3.40.50.12580">
    <property type="match status" value="1"/>
</dbReference>
<accession>I3YDZ1</accession>
<gene>
    <name evidence="1" type="ordered locus">Thivi_3336</name>
</gene>
<proteinExistence type="predicted"/>
<dbReference type="STRING" id="765911.Thivi_3336"/>
<evidence type="ECO:0000313" key="2">
    <source>
        <dbReference type="Proteomes" id="UP000006062"/>
    </source>
</evidence>
<dbReference type="HOGENOM" id="CLU_581290_0_0_6"/>
<evidence type="ECO:0000313" key="1">
    <source>
        <dbReference type="EMBL" id="AFL75209.1"/>
    </source>
</evidence>
<dbReference type="CDD" id="cd16438">
    <property type="entry name" value="beta_Kdo_transferase_KpsS_like"/>
    <property type="match status" value="1"/>
</dbReference>
<dbReference type="SUPFAM" id="SSF53756">
    <property type="entry name" value="UDP-Glycosyltransferase/glycogen phosphorylase"/>
    <property type="match status" value="1"/>
</dbReference>
<sequence length="470" mass="53122">MASGPLSTRRRIETLKTARTPARKRLDVQGFRPQSSSPVVFIDPGPNLVQFFVGVGAALSPAYRPVFFSRQVKSRSLLRRLGQDVYPRRRSGSVESWPEGIRIDPEQLIARLRKASDRELVRQRAPVFCWLVRELDRFLEAIRPSGVFLWNGSGLAAATTEQLARARGIPLLFGENGYLPNTLQLDPKGVNAFASIGLQMRLADIQVLRYSEQQLQEFDSLIAGYRSGQPSIRSEPQGGRIRPSLTAYLIQSWIDWRQRPRSIRANTLIPRSMPVLPERFVFFPLQVRNDSQLIVHSPLYGNRLDAAIGDLVQALREIDPALRLVVKLHPADLKKTDYDPVARAFPEVVWVGGGDVRTILKRADCVITVNSTVGIEGMIFGKPVVTLGQNFYVREGLVYPVRDRDALTPQLRRALREPLNEALVGQYLRYLYFFAFVHAHWRDHSPESVRNLAERMVEIIRQQTTSGVGA</sequence>
<dbReference type="OrthoDB" id="9794206at2"/>
<dbReference type="Pfam" id="PF05159">
    <property type="entry name" value="Capsule_synth"/>
    <property type="match status" value="1"/>
</dbReference>
<dbReference type="GO" id="GO:0000271">
    <property type="term" value="P:polysaccharide biosynthetic process"/>
    <property type="evidence" value="ECO:0007669"/>
    <property type="project" value="InterPro"/>
</dbReference>
<dbReference type="GO" id="GO:0015774">
    <property type="term" value="P:polysaccharide transport"/>
    <property type="evidence" value="ECO:0007669"/>
    <property type="project" value="InterPro"/>
</dbReference>
<dbReference type="InterPro" id="IPR007833">
    <property type="entry name" value="Capsule_polysaccharide_synth"/>
</dbReference>
<dbReference type="eggNOG" id="COG3562">
    <property type="taxonomic scope" value="Bacteria"/>
</dbReference>
<dbReference type="AlphaFoldDB" id="I3YDZ1"/>